<reference evidence="3 4" key="1">
    <citation type="journal article" date="2015" name="Sci. Rep.">
        <title>Chromosome-level genome map provides insights into diverse defense mechanisms in the medicinal fungus Ganoderma sinense.</title>
        <authorList>
            <person name="Zhu Y."/>
            <person name="Xu J."/>
            <person name="Sun C."/>
            <person name="Zhou S."/>
            <person name="Xu H."/>
            <person name="Nelson D.R."/>
            <person name="Qian J."/>
            <person name="Song J."/>
            <person name="Luo H."/>
            <person name="Xiang L."/>
            <person name="Li Y."/>
            <person name="Xu Z."/>
            <person name="Ji A."/>
            <person name="Wang L."/>
            <person name="Lu S."/>
            <person name="Hayward A."/>
            <person name="Sun W."/>
            <person name="Li X."/>
            <person name="Schwartz D.C."/>
            <person name="Wang Y."/>
            <person name="Chen S."/>
        </authorList>
    </citation>
    <scope>NUCLEOTIDE SEQUENCE [LARGE SCALE GENOMIC DNA]</scope>
    <source>
        <strain evidence="3 4">ZZ0214-1</strain>
    </source>
</reference>
<dbReference type="InterPro" id="IPR027244">
    <property type="entry name" value="IML1"/>
</dbReference>
<dbReference type="GO" id="GO:1990130">
    <property type="term" value="C:GATOR1 complex"/>
    <property type="evidence" value="ECO:0007669"/>
    <property type="project" value="TreeGrafter"/>
</dbReference>
<dbReference type="Proteomes" id="UP000230002">
    <property type="component" value="Unassembled WGS sequence"/>
</dbReference>
<evidence type="ECO:0000313" key="3">
    <source>
        <dbReference type="EMBL" id="PIL24535.1"/>
    </source>
</evidence>
<dbReference type="PANTHER" id="PTHR13179">
    <property type="entry name" value="DEP DOMAIN CONTAINING PROTEIN 5"/>
    <property type="match status" value="1"/>
</dbReference>
<comment type="caution">
    <text evidence="3">The sequence shown here is derived from an EMBL/GenBank/DDBJ whole genome shotgun (WGS) entry which is preliminary data.</text>
</comment>
<feature type="region of interest" description="Disordered" evidence="1">
    <location>
        <begin position="1"/>
        <end position="28"/>
    </location>
</feature>
<dbReference type="GO" id="GO:0010508">
    <property type="term" value="P:positive regulation of autophagy"/>
    <property type="evidence" value="ECO:0007669"/>
    <property type="project" value="TreeGrafter"/>
</dbReference>
<name>A0A2G8RSP6_9APHY</name>
<evidence type="ECO:0000256" key="1">
    <source>
        <dbReference type="SAM" id="MobiDB-lite"/>
    </source>
</evidence>
<dbReference type="EMBL" id="AYKW01000067">
    <property type="protein sequence ID" value="PIL24535.1"/>
    <property type="molecule type" value="Genomic_DNA"/>
</dbReference>
<feature type="region of interest" description="Disordered" evidence="1">
    <location>
        <begin position="532"/>
        <end position="556"/>
    </location>
</feature>
<keyword evidence="4" id="KW-1185">Reference proteome</keyword>
<dbReference type="GO" id="GO:1904262">
    <property type="term" value="P:negative regulation of TORC1 signaling"/>
    <property type="evidence" value="ECO:0007669"/>
    <property type="project" value="TreeGrafter"/>
</dbReference>
<gene>
    <name evidence="3" type="ORF">GSI_14291</name>
</gene>
<dbReference type="Pfam" id="PF12257">
    <property type="entry name" value="IML1"/>
    <property type="match status" value="1"/>
</dbReference>
<evidence type="ECO:0000259" key="2">
    <source>
        <dbReference type="Pfam" id="PF12257"/>
    </source>
</evidence>
<accession>A0A2G8RSP6</accession>
<dbReference type="PANTHER" id="PTHR13179:SF8">
    <property type="entry name" value="GATOR COMPLEX PROTEIN DEPDC5"/>
    <property type="match status" value="1"/>
</dbReference>
<organism evidence="3 4">
    <name type="scientific">Ganoderma sinense ZZ0214-1</name>
    <dbReference type="NCBI Taxonomy" id="1077348"/>
    <lineage>
        <taxon>Eukaryota</taxon>
        <taxon>Fungi</taxon>
        <taxon>Dikarya</taxon>
        <taxon>Basidiomycota</taxon>
        <taxon>Agaricomycotina</taxon>
        <taxon>Agaricomycetes</taxon>
        <taxon>Polyporales</taxon>
        <taxon>Polyporaceae</taxon>
        <taxon>Ganoderma</taxon>
    </lineage>
</organism>
<dbReference type="InterPro" id="IPR048255">
    <property type="entry name" value="IML1_N"/>
</dbReference>
<evidence type="ECO:0000313" key="4">
    <source>
        <dbReference type="Proteomes" id="UP000230002"/>
    </source>
</evidence>
<feature type="domain" description="Vacuolar membrane-associated protein Iml1 N-terminal" evidence="2">
    <location>
        <begin position="139"/>
        <end position="433"/>
    </location>
</feature>
<dbReference type="GO" id="GO:0005096">
    <property type="term" value="F:GTPase activator activity"/>
    <property type="evidence" value="ECO:0007669"/>
    <property type="project" value="InterPro"/>
</dbReference>
<feature type="compositionally biased region" description="Basic and acidic residues" evidence="1">
    <location>
        <begin position="542"/>
        <end position="554"/>
    </location>
</feature>
<feature type="region of interest" description="Disordered" evidence="1">
    <location>
        <begin position="571"/>
        <end position="601"/>
    </location>
</feature>
<feature type="compositionally biased region" description="Low complexity" evidence="1">
    <location>
        <begin position="583"/>
        <end position="596"/>
    </location>
</feature>
<proteinExistence type="predicted"/>
<dbReference type="STRING" id="1077348.A0A2G8RSP6"/>
<protein>
    <recommendedName>
        <fullName evidence="2">Vacuolar membrane-associated protein Iml1 N-terminal domain-containing protein</fullName>
    </recommendedName>
</protein>
<dbReference type="OrthoDB" id="39497at2759"/>
<sequence length="643" mass="71796">MSRADIPAPPSGRKRSNTAHSVFGNAPMAAPPPPIPALPLQVGDSRVLTVWVNEAGTTGVKLNHKHCAGAVEGDLICIASPLQEHQPGFLFVVPAEDSGLKHQLQISLPKAVLEMFGLKSNSEVTLTKMDKDKYSADFVEFVFQDQYLSRNDMWRLGRDLVGQCLYIDQQVSFIGVIAAKVQALYSNGMKVSSAYISPATKVVYRSLSAKVTIFIQVCRELWEFAGDGERYNEKIVHSFLPALFDKWREMNTNHIVTIVLISRVYYDLSEVEYAAGPLRRDDDGRWYKDFFKVITDLEVLYDWRPTLVALKDSFWAFQRDILLAHHYHRSTVSSPAGHAHEHVRLVGQISYAHDGPVLEALNLALKPTETHYIDRSLSLTGSSTVVITPGTGYFRVSKQLLRLTTTRVLDQGFSIDLVSLAKPPLHQTPIFCFKGAEPETGAGKTGPRTHDPLWGGDAEGSMKETKTFWWEPFWIETSFWDRQMDLPFRKDRFVSRAKMHEIEMLGLLDHDVLSSIEIPYLQAPDRVNVSSQGWTSDMADSDLSKSDSVERKAEPLSPVEADQFDNDVFTIPPDVKPPTARNSLSSTSSGPALSSSFRGHDKRASIMRISDSSRIPRTVLGTVVARGGEGRAGTRRCSKEFVR</sequence>
<dbReference type="AlphaFoldDB" id="A0A2G8RSP6"/>